<proteinExistence type="predicted"/>
<name>A0AAN6TSH1_9PEZI</name>
<reference evidence="1" key="2">
    <citation type="submission" date="2023-05" db="EMBL/GenBank/DDBJ databases">
        <authorList>
            <consortium name="Lawrence Berkeley National Laboratory"/>
            <person name="Steindorff A."/>
            <person name="Hensen N."/>
            <person name="Bonometti L."/>
            <person name="Westerberg I."/>
            <person name="Brannstrom I.O."/>
            <person name="Guillou S."/>
            <person name="Cros-Aarteil S."/>
            <person name="Calhoun S."/>
            <person name="Haridas S."/>
            <person name="Kuo A."/>
            <person name="Mondo S."/>
            <person name="Pangilinan J."/>
            <person name="Riley R."/>
            <person name="Labutti K."/>
            <person name="Andreopoulos B."/>
            <person name="Lipzen A."/>
            <person name="Chen C."/>
            <person name="Yanf M."/>
            <person name="Daum C."/>
            <person name="Ng V."/>
            <person name="Clum A."/>
            <person name="Ohm R."/>
            <person name="Martin F."/>
            <person name="Silar P."/>
            <person name="Natvig D."/>
            <person name="Lalanne C."/>
            <person name="Gautier V."/>
            <person name="Ament-Velasquez S.L."/>
            <person name="Kruys A."/>
            <person name="Hutchinson M.I."/>
            <person name="Powell A.J."/>
            <person name="Barry K."/>
            <person name="Miller A.N."/>
            <person name="Grigoriev I.V."/>
            <person name="Debuchy R."/>
            <person name="Gladieux P."/>
            <person name="Thoren M.H."/>
            <person name="Johannesson H."/>
        </authorList>
    </citation>
    <scope>NUCLEOTIDE SEQUENCE</scope>
    <source>
        <strain evidence="1">CBS 731.68</strain>
    </source>
</reference>
<evidence type="ECO:0000313" key="2">
    <source>
        <dbReference type="Proteomes" id="UP001302602"/>
    </source>
</evidence>
<organism evidence="1 2">
    <name type="scientific">Parathielavia appendiculata</name>
    <dbReference type="NCBI Taxonomy" id="2587402"/>
    <lineage>
        <taxon>Eukaryota</taxon>
        <taxon>Fungi</taxon>
        <taxon>Dikarya</taxon>
        <taxon>Ascomycota</taxon>
        <taxon>Pezizomycotina</taxon>
        <taxon>Sordariomycetes</taxon>
        <taxon>Sordariomycetidae</taxon>
        <taxon>Sordariales</taxon>
        <taxon>Chaetomiaceae</taxon>
        <taxon>Parathielavia</taxon>
    </lineage>
</organism>
<dbReference type="AlphaFoldDB" id="A0AAN6TSH1"/>
<dbReference type="GeneID" id="87823156"/>
<dbReference type="Proteomes" id="UP001302602">
    <property type="component" value="Unassembled WGS sequence"/>
</dbReference>
<gene>
    <name evidence="1" type="ORF">N657DRAFT_244162</name>
</gene>
<comment type="caution">
    <text evidence="1">The sequence shown here is derived from an EMBL/GenBank/DDBJ whole genome shotgun (WGS) entry which is preliminary data.</text>
</comment>
<evidence type="ECO:0000313" key="1">
    <source>
        <dbReference type="EMBL" id="KAK4119927.1"/>
    </source>
</evidence>
<keyword evidence="2" id="KW-1185">Reference proteome</keyword>
<dbReference type="EMBL" id="MU853243">
    <property type="protein sequence ID" value="KAK4119927.1"/>
    <property type="molecule type" value="Genomic_DNA"/>
</dbReference>
<accession>A0AAN6TSH1</accession>
<reference evidence="1" key="1">
    <citation type="journal article" date="2023" name="Mol. Phylogenet. Evol.">
        <title>Genome-scale phylogeny and comparative genomics of the fungal order Sordariales.</title>
        <authorList>
            <person name="Hensen N."/>
            <person name="Bonometti L."/>
            <person name="Westerberg I."/>
            <person name="Brannstrom I.O."/>
            <person name="Guillou S."/>
            <person name="Cros-Aarteil S."/>
            <person name="Calhoun S."/>
            <person name="Haridas S."/>
            <person name="Kuo A."/>
            <person name="Mondo S."/>
            <person name="Pangilinan J."/>
            <person name="Riley R."/>
            <person name="LaButti K."/>
            <person name="Andreopoulos B."/>
            <person name="Lipzen A."/>
            <person name="Chen C."/>
            <person name="Yan M."/>
            <person name="Daum C."/>
            <person name="Ng V."/>
            <person name="Clum A."/>
            <person name="Steindorff A."/>
            <person name="Ohm R.A."/>
            <person name="Martin F."/>
            <person name="Silar P."/>
            <person name="Natvig D.O."/>
            <person name="Lalanne C."/>
            <person name="Gautier V."/>
            <person name="Ament-Velasquez S.L."/>
            <person name="Kruys A."/>
            <person name="Hutchinson M.I."/>
            <person name="Powell A.J."/>
            <person name="Barry K."/>
            <person name="Miller A.N."/>
            <person name="Grigoriev I.V."/>
            <person name="Debuchy R."/>
            <person name="Gladieux P."/>
            <person name="Hiltunen Thoren M."/>
            <person name="Johannesson H."/>
        </authorList>
    </citation>
    <scope>NUCLEOTIDE SEQUENCE</scope>
    <source>
        <strain evidence="1">CBS 731.68</strain>
    </source>
</reference>
<sequence>MCFLSRETFARSDILKRHSTKCAIRGGNPTSASHLSRPQVCVNKNVAARRQKPVGKGGGVNHVDGMGYSNEITNNTANINPQLANRATPQTGCGRGVVGIVDWVGPWRRSGS</sequence>
<dbReference type="RefSeq" id="XP_062643700.1">
    <property type="nucleotide sequence ID" value="XM_062786390.1"/>
</dbReference>
<protein>
    <submittedName>
        <fullName evidence="1">Uncharacterized protein</fullName>
    </submittedName>
</protein>